<keyword evidence="1" id="KW-0805">Transcription regulation</keyword>
<dbReference type="CDD" id="cd00090">
    <property type="entry name" value="HTH_ARSR"/>
    <property type="match status" value="1"/>
</dbReference>
<evidence type="ECO:0000259" key="4">
    <source>
        <dbReference type="PROSITE" id="PS50987"/>
    </source>
</evidence>
<dbReference type="InterPro" id="IPR001845">
    <property type="entry name" value="HTH_ArsR_DNA-bd_dom"/>
</dbReference>
<dbReference type="SMART" id="SM00418">
    <property type="entry name" value="HTH_ARSR"/>
    <property type="match status" value="1"/>
</dbReference>
<dbReference type="SUPFAM" id="SSF46785">
    <property type="entry name" value="Winged helix' DNA-binding domain"/>
    <property type="match status" value="1"/>
</dbReference>
<accession>A0A0L0K602</accession>
<gene>
    <name evidence="5" type="ORF">IQ63_19320</name>
</gene>
<dbReference type="Pfam" id="PF12840">
    <property type="entry name" value="HTH_20"/>
    <property type="match status" value="1"/>
</dbReference>
<evidence type="ECO:0000256" key="3">
    <source>
        <dbReference type="ARBA" id="ARBA00023163"/>
    </source>
</evidence>
<dbReference type="AlphaFoldDB" id="A0A0L0K602"/>
<dbReference type="PRINTS" id="PR00778">
    <property type="entry name" value="HTHARSR"/>
</dbReference>
<keyword evidence="2" id="KW-0238">DNA-binding</keyword>
<dbReference type="RefSeq" id="WP_050371763.1">
    <property type="nucleotide sequence ID" value="NZ_KQ257821.1"/>
</dbReference>
<dbReference type="GO" id="GO:0003700">
    <property type="term" value="F:DNA-binding transcription factor activity"/>
    <property type="evidence" value="ECO:0007669"/>
    <property type="project" value="InterPro"/>
</dbReference>
<dbReference type="GO" id="GO:0003677">
    <property type="term" value="F:DNA binding"/>
    <property type="evidence" value="ECO:0007669"/>
    <property type="project" value="UniProtKB-KW"/>
</dbReference>
<comment type="caution">
    <text evidence="5">The sequence shown here is derived from an EMBL/GenBank/DDBJ whole genome shotgun (WGS) entry which is preliminary data.</text>
</comment>
<reference evidence="6" key="1">
    <citation type="submission" date="2014-07" db="EMBL/GenBank/DDBJ databases">
        <title>Genome sequencing of plant-pathogenic Streptomyces species.</title>
        <authorList>
            <person name="Harrison J."/>
            <person name="Sapp M."/>
            <person name="Thwaites R."/>
            <person name="Studholme D.J."/>
        </authorList>
    </citation>
    <scope>NUCLEOTIDE SEQUENCE [LARGE SCALE GENOMIC DNA]</scope>
    <source>
        <strain evidence="6">NCPPB 4445</strain>
    </source>
</reference>
<dbReference type="OrthoDB" id="3808065at2"/>
<name>A0A0L0K602_9ACTN</name>
<sequence>MAFRIHLTHDDLLRVTLADGPALLTETVTSLRVLQQRRPGPMLGPWQRWARQRVPPSVHALRPLVTLKRAIPDFLTPAGGLGLDEGLDALLHTPGRVLRADLDDFARLTGARLPSWADDLAAGSPRALDAVARAVRDWHEAAIAPMTAHLRGRAEETRSAMARTLLAQGLDTLLGGLHPTVTWRAPVLEIATTHHDLDIPLKGHGLHLVPSLFGGREMSIQYAPEEPLVLFYPVAHGPLWTPGHRPGPHALGALLGPTRAAVLRAVVAGHGVTSAELARRAEVSPATVSHHTTLLRDAGLITTRREGPHAHHFPTPLGTHLADG</sequence>
<dbReference type="EMBL" id="JPPY01000123">
    <property type="protein sequence ID" value="KND33552.1"/>
    <property type="molecule type" value="Genomic_DNA"/>
</dbReference>
<evidence type="ECO:0000256" key="2">
    <source>
        <dbReference type="ARBA" id="ARBA00023125"/>
    </source>
</evidence>
<dbReference type="InterPro" id="IPR036388">
    <property type="entry name" value="WH-like_DNA-bd_sf"/>
</dbReference>
<evidence type="ECO:0000256" key="1">
    <source>
        <dbReference type="ARBA" id="ARBA00023015"/>
    </source>
</evidence>
<evidence type="ECO:0000313" key="5">
    <source>
        <dbReference type="EMBL" id="KND33552.1"/>
    </source>
</evidence>
<dbReference type="InterPro" id="IPR051011">
    <property type="entry name" value="Metal_resp_trans_reg"/>
</dbReference>
<protein>
    <submittedName>
        <fullName evidence="5">ArsR family transcriptional regulator</fullName>
    </submittedName>
</protein>
<dbReference type="PANTHER" id="PTHR43132:SF8">
    <property type="entry name" value="HTH-TYPE TRANSCRIPTIONAL REGULATOR KMTR"/>
    <property type="match status" value="1"/>
</dbReference>
<dbReference type="Gene3D" id="1.10.10.10">
    <property type="entry name" value="Winged helix-like DNA-binding domain superfamily/Winged helix DNA-binding domain"/>
    <property type="match status" value="1"/>
</dbReference>
<dbReference type="InterPro" id="IPR036390">
    <property type="entry name" value="WH_DNA-bd_sf"/>
</dbReference>
<dbReference type="PROSITE" id="PS50987">
    <property type="entry name" value="HTH_ARSR_2"/>
    <property type="match status" value="1"/>
</dbReference>
<keyword evidence="3" id="KW-0804">Transcription</keyword>
<dbReference type="PATRIC" id="fig|42234.21.peg.3987"/>
<evidence type="ECO:0000313" key="6">
    <source>
        <dbReference type="Proteomes" id="UP000037151"/>
    </source>
</evidence>
<dbReference type="PANTHER" id="PTHR43132">
    <property type="entry name" value="ARSENICAL RESISTANCE OPERON REPRESSOR ARSR-RELATED"/>
    <property type="match status" value="1"/>
</dbReference>
<dbReference type="InterPro" id="IPR011991">
    <property type="entry name" value="ArsR-like_HTH"/>
</dbReference>
<dbReference type="Proteomes" id="UP000037151">
    <property type="component" value="Unassembled WGS sequence"/>
</dbReference>
<feature type="domain" description="HTH arsR-type" evidence="4">
    <location>
        <begin position="239"/>
        <end position="324"/>
    </location>
</feature>
<organism evidence="5 6">
    <name type="scientific">Streptomyces acidiscabies</name>
    <dbReference type="NCBI Taxonomy" id="42234"/>
    <lineage>
        <taxon>Bacteria</taxon>
        <taxon>Bacillati</taxon>
        <taxon>Actinomycetota</taxon>
        <taxon>Actinomycetes</taxon>
        <taxon>Kitasatosporales</taxon>
        <taxon>Streptomycetaceae</taxon>
        <taxon>Streptomyces</taxon>
    </lineage>
</organism>
<proteinExistence type="predicted"/>